<comment type="catalytic activity">
    <reaction evidence="1">
        <text>ATP + protein L-histidine = ADP + protein N-phospho-L-histidine.</text>
        <dbReference type="EC" id="2.7.13.3"/>
    </reaction>
</comment>
<dbReference type="FunFam" id="3.30.565.10:FF:000010">
    <property type="entry name" value="Sensor histidine kinase RcsC"/>
    <property type="match status" value="1"/>
</dbReference>
<dbReference type="PROSITE" id="PS50110">
    <property type="entry name" value="RESPONSE_REGULATORY"/>
    <property type="match status" value="1"/>
</dbReference>
<dbReference type="SMART" id="SM00388">
    <property type="entry name" value="HisKA"/>
    <property type="match status" value="1"/>
</dbReference>
<dbReference type="CDD" id="cd13707">
    <property type="entry name" value="PBP2_BvgS_D2"/>
    <property type="match status" value="1"/>
</dbReference>
<dbReference type="Pfam" id="PF01627">
    <property type="entry name" value="Hpt"/>
    <property type="match status" value="1"/>
</dbReference>
<dbReference type="CDD" id="cd13705">
    <property type="entry name" value="PBP2_BvgS_D1"/>
    <property type="match status" value="1"/>
</dbReference>
<keyword evidence="7" id="KW-0808">Transferase</keyword>
<dbReference type="InterPro" id="IPR035965">
    <property type="entry name" value="PAS-like_dom_sf"/>
</dbReference>
<dbReference type="Gene3D" id="1.20.120.160">
    <property type="entry name" value="HPT domain"/>
    <property type="match status" value="1"/>
</dbReference>
<evidence type="ECO:0000256" key="2">
    <source>
        <dbReference type="ARBA" id="ARBA00004429"/>
    </source>
</evidence>
<dbReference type="Gene3D" id="3.40.190.10">
    <property type="entry name" value="Periplasmic binding protein-like II"/>
    <property type="match status" value="4"/>
</dbReference>
<feature type="modified residue" description="4-aspartylphosphate" evidence="17">
    <location>
        <position position="1017"/>
    </location>
</feature>
<dbReference type="InterPro" id="IPR036097">
    <property type="entry name" value="HisK_dim/P_sf"/>
</dbReference>
<dbReference type="CDD" id="cd17546">
    <property type="entry name" value="REC_hyHK_CKI1_RcsC-like"/>
    <property type="match status" value="1"/>
</dbReference>
<dbReference type="AlphaFoldDB" id="A0AAD0I8H7"/>
<keyword evidence="6 17" id="KW-0597">Phosphoprotein</keyword>
<dbReference type="GO" id="GO:0000155">
    <property type="term" value="F:phosphorelay sensor kinase activity"/>
    <property type="evidence" value="ECO:0007669"/>
    <property type="project" value="InterPro"/>
</dbReference>
<evidence type="ECO:0000256" key="12">
    <source>
        <dbReference type="ARBA" id="ARBA00022840"/>
    </source>
</evidence>
<dbReference type="CDD" id="cd00088">
    <property type="entry name" value="HPT"/>
    <property type="match status" value="1"/>
</dbReference>
<dbReference type="EC" id="2.7.13.3" evidence="3"/>
<dbReference type="SUPFAM" id="SSF47384">
    <property type="entry name" value="Homodimeric domain of signal transducing histidine kinase"/>
    <property type="match status" value="1"/>
</dbReference>
<evidence type="ECO:0000256" key="10">
    <source>
        <dbReference type="ARBA" id="ARBA00022741"/>
    </source>
</evidence>
<dbReference type="InterPro" id="IPR004358">
    <property type="entry name" value="Sig_transdc_His_kin-like_C"/>
</dbReference>
<dbReference type="Gene3D" id="3.40.50.2300">
    <property type="match status" value="1"/>
</dbReference>
<evidence type="ECO:0000259" key="19">
    <source>
        <dbReference type="PROSITE" id="PS50110"/>
    </source>
</evidence>
<dbReference type="InterPro" id="IPR005467">
    <property type="entry name" value="His_kinase_dom"/>
</dbReference>
<feature type="domain" description="HPt" evidence="22">
    <location>
        <begin position="1104"/>
        <end position="1197"/>
    </location>
</feature>
<dbReference type="Proteomes" id="UP000240475">
    <property type="component" value="Chromosome"/>
</dbReference>
<keyword evidence="14" id="KW-0902">Two-component regulatory system</keyword>
<evidence type="ECO:0000256" key="7">
    <source>
        <dbReference type="ARBA" id="ARBA00022679"/>
    </source>
</evidence>
<evidence type="ECO:0000256" key="6">
    <source>
        <dbReference type="ARBA" id="ARBA00022553"/>
    </source>
</evidence>
<dbReference type="GO" id="GO:0009927">
    <property type="term" value="F:histidine phosphotransfer kinase activity"/>
    <property type="evidence" value="ECO:0007669"/>
    <property type="project" value="TreeGrafter"/>
</dbReference>
<dbReference type="InterPro" id="IPR011006">
    <property type="entry name" value="CheY-like_superfamily"/>
</dbReference>
<evidence type="ECO:0000256" key="1">
    <source>
        <dbReference type="ARBA" id="ARBA00000085"/>
    </source>
</evidence>
<keyword evidence="8" id="KW-0812">Transmembrane</keyword>
<dbReference type="RefSeq" id="WP_057419499.1">
    <property type="nucleotide sequence ID" value="NZ_CP028490.1"/>
</dbReference>
<evidence type="ECO:0000256" key="9">
    <source>
        <dbReference type="ARBA" id="ARBA00022729"/>
    </source>
</evidence>
<dbReference type="Pfam" id="PF00072">
    <property type="entry name" value="Response_reg"/>
    <property type="match status" value="1"/>
</dbReference>
<dbReference type="InterPro" id="IPR049870">
    <property type="entry name" value="BvgS-like_periplasmic1"/>
</dbReference>
<evidence type="ECO:0000256" key="13">
    <source>
        <dbReference type="ARBA" id="ARBA00022989"/>
    </source>
</evidence>
<evidence type="ECO:0000256" key="15">
    <source>
        <dbReference type="ARBA" id="ARBA00023136"/>
    </source>
</evidence>
<evidence type="ECO:0000259" key="21">
    <source>
        <dbReference type="PROSITE" id="PS50113"/>
    </source>
</evidence>
<feature type="domain" description="PAS" evidence="20">
    <location>
        <begin position="586"/>
        <end position="643"/>
    </location>
</feature>
<dbReference type="Gene3D" id="3.30.450.20">
    <property type="entry name" value="PAS domain"/>
    <property type="match status" value="1"/>
</dbReference>
<dbReference type="SUPFAM" id="SSF55785">
    <property type="entry name" value="PYP-like sensor domain (PAS domain)"/>
    <property type="match status" value="1"/>
</dbReference>
<evidence type="ECO:0000259" key="22">
    <source>
        <dbReference type="PROSITE" id="PS50894"/>
    </source>
</evidence>
<dbReference type="InterPro" id="IPR013656">
    <property type="entry name" value="PAS_4"/>
</dbReference>
<reference evidence="23 24" key="1">
    <citation type="submission" date="2018-04" db="EMBL/GenBank/DDBJ databases">
        <authorList>
            <person name="Cha J.-S."/>
        </authorList>
    </citation>
    <scope>NUCLEOTIDE SEQUENCE [LARGE SCALE GENOMIC DNA]</scope>
    <source>
        <strain evidence="23 24">LMG5095</strain>
    </source>
</reference>
<keyword evidence="4" id="KW-1003">Cell membrane</keyword>
<dbReference type="SMART" id="SM00448">
    <property type="entry name" value="REC"/>
    <property type="match status" value="1"/>
</dbReference>
<evidence type="ECO:0000256" key="4">
    <source>
        <dbReference type="ARBA" id="ARBA00022475"/>
    </source>
</evidence>
<keyword evidence="15" id="KW-0472">Membrane</keyword>
<evidence type="ECO:0000313" key="24">
    <source>
        <dbReference type="Proteomes" id="UP000240475"/>
    </source>
</evidence>
<dbReference type="Gene3D" id="3.30.565.10">
    <property type="entry name" value="Histidine kinase-like ATPase, C-terminal domain"/>
    <property type="match status" value="1"/>
</dbReference>
<dbReference type="InterPro" id="IPR003661">
    <property type="entry name" value="HisK_dim/P_dom"/>
</dbReference>
<feature type="domain" description="Histidine kinase" evidence="18">
    <location>
        <begin position="723"/>
        <end position="946"/>
    </location>
</feature>
<dbReference type="SUPFAM" id="SSF53850">
    <property type="entry name" value="Periplasmic binding protein-like II"/>
    <property type="match status" value="2"/>
</dbReference>
<dbReference type="InterPro" id="IPR001638">
    <property type="entry name" value="Solute-binding_3/MltF_N"/>
</dbReference>
<dbReference type="SMART" id="SM00091">
    <property type="entry name" value="PAS"/>
    <property type="match status" value="1"/>
</dbReference>
<dbReference type="PROSITE" id="PS50112">
    <property type="entry name" value="PAS"/>
    <property type="match status" value="1"/>
</dbReference>
<dbReference type="CDD" id="cd00082">
    <property type="entry name" value="HisKA"/>
    <property type="match status" value="1"/>
</dbReference>
<dbReference type="CDD" id="cd16922">
    <property type="entry name" value="HATPase_EvgS-ArcB-TorS-like"/>
    <property type="match status" value="1"/>
</dbReference>
<evidence type="ECO:0000256" key="14">
    <source>
        <dbReference type="ARBA" id="ARBA00023012"/>
    </source>
</evidence>
<dbReference type="InterPro" id="IPR049871">
    <property type="entry name" value="BvgS-like_periplasmic2"/>
</dbReference>
<dbReference type="PROSITE" id="PS50894">
    <property type="entry name" value="HPT"/>
    <property type="match status" value="1"/>
</dbReference>
<keyword evidence="5" id="KW-0997">Cell inner membrane</keyword>
<name>A0AAD0I8H7_PSESX</name>
<dbReference type="InterPro" id="IPR003594">
    <property type="entry name" value="HATPase_dom"/>
</dbReference>
<evidence type="ECO:0000256" key="5">
    <source>
        <dbReference type="ARBA" id="ARBA00022519"/>
    </source>
</evidence>
<keyword evidence="13" id="KW-1133">Transmembrane helix</keyword>
<dbReference type="InterPro" id="IPR001789">
    <property type="entry name" value="Sig_transdc_resp-reg_receiver"/>
</dbReference>
<evidence type="ECO:0000256" key="3">
    <source>
        <dbReference type="ARBA" id="ARBA00012438"/>
    </source>
</evidence>
<dbReference type="PRINTS" id="PR00344">
    <property type="entry name" value="BCTRLSENSOR"/>
</dbReference>
<dbReference type="InterPro" id="IPR000700">
    <property type="entry name" value="PAS-assoc_C"/>
</dbReference>
<evidence type="ECO:0000259" key="20">
    <source>
        <dbReference type="PROSITE" id="PS50112"/>
    </source>
</evidence>
<evidence type="ECO:0000259" key="18">
    <source>
        <dbReference type="PROSITE" id="PS50109"/>
    </source>
</evidence>
<sequence>MQSVVREAGSTSGCSAWRKVWVLLALIFAGAANAAQSLPFSLTAPFVVSADLALKDQDRAWLDQRKVLRVGIAIADYEPIDITSDRNRYQGISADYLGLVSDQLNLPVQVTGYAKRDEAIEALRGGKIDLLTSANGFERGVKGLSFSTEYMPDRSVVVGRGNDLSPPSNLAGKKVVLLDGYADSEVLHRVYPDSQIIIAPNLYSALEALSQGEVDVFIGNEVIVRAYTALRPYLGLHIKFESRLPPVGFSFAVRGDEQRLLTFINRALDSIAPSTSREVLGRWTMGLGADVEGQRIRLTSAERRWLLKHPSVTIATVQHPPYIYKDKNGHWVGLNADVLSRISRMTGLQFVHQELPSTQLSIDMLRAGQADMNTTLAENTERRRFLDFTYSFGGNSWMFVVRSDRSSHISLDSLTGKVLALPARHALEDLIRREHPLIQLRLVDTYDQARALVESGAADATIQNEVGAYLFPSGQLKVARSVEGQWSPDRFSVIKTQPELLGILNKALEEFPVAELRSIRLKWLGSALPQPSLWGRIPPWVFWVVSLALLIGLVSLTWSSRLKVQIRQRQRVQRQLNDQLAFKHALLDGIPNPIYVRDLKGRLISCNRSYEQSLGISFEQMNGRRLTDVNLIPRALAEQMHTDYLTLLENHQPVFSDRTIELPGKRMDVWQWTVPFFAADGQLQGLLGGWIDITERKQLEQQLQEAMRLADQANEAKSAFLASMSHEIRTPMGAIIGLLELECEQALRLGKIPSQGLQVAHRSATELVALIGESLDLARIEAGGMQLSLAVTSLQELFDGVIELFSAQAGEKGVELRLEFSGQARGDYWLDPFRLRQVLHNVLGNAFKFTRQGAVVVTLDVTHDSPESTRVRIGIQDSGEGIDPQRQQQVFQPFTQASDDTAAYYGGSGLGLSITRQLVELMKGDISLHSEPGKGTLVTIDLPLTRVSEPVLPADDVTDVLVDTRSLHLLVVDDMSANRLVLTRQLEFLGHQVTAVEDGKAGLSSWCEGVFDAVITDCNMPGISGYALTQAIRQIEEKEQRQRCPVIGCTANAMSDEAARCEQAGMDGLLIKPLSLARLAHELADRVREPTFDIGTLQTMTQANPQQMQRLLSELWKNLRHEHALLEPAVSANDWETLSACLHRLKGAASLVDAVPLAKACAALDDSVRLQSTASLAERWQALEVAMTGLRADIELQLVAVPESAGPGN</sequence>
<evidence type="ECO:0000313" key="23">
    <source>
        <dbReference type="EMBL" id="AVX24104.1"/>
    </source>
</evidence>
<comment type="subcellular location">
    <subcellularLocation>
        <location evidence="2">Cell inner membrane</location>
        <topology evidence="2">Multi-pass membrane protein</topology>
    </subcellularLocation>
</comment>
<dbReference type="InterPro" id="IPR036641">
    <property type="entry name" value="HPT_dom_sf"/>
</dbReference>
<dbReference type="Pfam" id="PF00497">
    <property type="entry name" value="SBP_bac_3"/>
    <property type="match status" value="2"/>
</dbReference>
<evidence type="ECO:0000256" key="11">
    <source>
        <dbReference type="ARBA" id="ARBA00022777"/>
    </source>
</evidence>
<evidence type="ECO:0000256" key="16">
    <source>
        <dbReference type="PROSITE-ProRule" id="PRU00110"/>
    </source>
</evidence>
<feature type="domain" description="Response regulatory" evidence="19">
    <location>
        <begin position="968"/>
        <end position="1087"/>
    </location>
</feature>
<proteinExistence type="predicted"/>
<dbReference type="Pfam" id="PF02518">
    <property type="entry name" value="HATPase_c"/>
    <property type="match status" value="1"/>
</dbReference>
<dbReference type="InterPro" id="IPR036890">
    <property type="entry name" value="HATPase_C_sf"/>
</dbReference>
<dbReference type="Pfam" id="PF08448">
    <property type="entry name" value="PAS_4"/>
    <property type="match status" value="1"/>
</dbReference>
<dbReference type="PANTHER" id="PTHR43047">
    <property type="entry name" value="TWO-COMPONENT HISTIDINE PROTEIN KINASE"/>
    <property type="match status" value="1"/>
</dbReference>
<dbReference type="SUPFAM" id="SSF47226">
    <property type="entry name" value="Histidine-containing phosphotransfer domain, HPT domain"/>
    <property type="match status" value="1"/>
</dbReference>
<dbReference type="InterPro" id="IPR008207">
    <property type="entry name" value="Sig_transdc_His_kin_Hpt_dom"/>
</dbReference>
<feature type="modified residue" description="Phosphohistidine" evidence="16">
    <location>
        <position position="1143"/>
    </location>
</feature>
<dbReference type="SMART" id="SM00062">
    <property type="entry name" value="PBPb"/>
    <property type="match status" value="2"/>
</dbReference>
<dbReference type="GO" id="GO:0005886">
    <property type="term" value="C:plasma membrane"/>
    <property type="evidence" value="ECO:0007669"/>
    <property type="project" value="UniProtKB-SubCell"/>
</dbReference>
<dbReference type="EMBL" id="CP028490">
    <property type="protein sequence ID" value="AVX24104.1"/>
    <property type="molecule type" value="Genomic_DNA"/>
</dbReference>
<evidence type="ECO:0000256" key="8">
    <source>
        <dbReference type="ARBA" id="ARBA00022692"/>
    </source>
</evidence>
<protein>
    <recommendedName>
        <fullName evidence="3">histidine kinase</fullName>
        <ecNumber evidence="3">2.7.13.3</ecNumber>
    </recommendedName>
</protein>
<dbReference type="InterPro" id="IPR000014">
    <property type="entry name" value="PAS"/>
</dbReference>
<evidence type="ECO:0000256" key="17">
    <source>
        <dbReference type="PROSITE-ProRule" id="PRU00169"/>
    </source>
</evidence>
<dbReference type="SUPFAM" id="SSF52172">
    <property type="entry name" value="CheY-like"/>
    <property type="match status" value="1"/>
</dbReference>
<dbReference type="Pfam" id="PF00512">
    <property type="entry name" value="HisKA"/>
    <property type="match status" value="1"/>
</dbReference>
<keyword evidence="9" id="KW-0732">Signal</keyword>
<gene>
    <name evidence="23" type="ORF">DA456_12230</name>
</gene>
<dbReference type="CDD" id="cd00130">
    <property type="entry name" value="PAS"/>
    <property type="match status" value="1"/>
</dbReference>
<dbReference type="GO" id="GO:0005524">
    <property type="term" value="F:ATP binding"/>
    <property type="evidence" value="ECO:0007669"/>
    <property type="project" value="UniProtKB-KW"/>
</dbReference>
<feature type="domain" description="PAC" evidence="21">
    <location>
        <begin position="653"/>
        <end position="705"/>
    </location>
</feature>
<dbReference type="PROSITE" id="PS50113">
    <property type="entry name" value="PAC"/>
    <property type="match status" value="1"/>
</dbReference>
<dbReference type="Gene3D" id="1.10.287.130">
    <property type="match status" value="1"/>
</dbReference>
<dbReference type="NCBIfam" id="TIGR00229">
    <property type="entry name" value="sensory_box"/>
    <property type="match status" value="1"/>
</dbReference>
<dbReference type="PROSITE" id="PS50109">
    <property type="entry name" value="HIS_KIN"/>
    <property type="match status" value="1"/>
</dbReference>
<organism evidence="23 24">
    <name type="scientific">Pseudomonas syringae pv. atrofaciens</name>
    <dbReference type="NCBI Taxonomy" id="192087"/>
    <lineage>
        <taxon>Bacteria</taxon>
        <taxon>Pseudomonadati</taxon>
        <taxon>Pseudomonadota</taxon>
        <taxon>Gammaproteobacteria</taxon>
        <taxon>Pseudomonadales</taxon>
        <taxon>Pseudomonadaceae</taxon>
        <taxon>Pseudomonas</taxon>
        <taxon>Pseudomonas syringae</taxon>
    </lineage>
</organism>
<dbReference type="SMART" id="SM00387">
    <property type="entry name" value="HATPase_c"/>
    <property type="match status" value="1"/>
</dbReference>
<keyword evidence="12" id="KW-0067">ATP-binding</keyword>
<keyword evidence="11 23" id="KW-0418">Kinase</keyword>
<dbReference type="PANTHER" id="PTHR43047:SF72">
    <property type="entry name" value="OSMOSENSING HISTIDINE PROTEIN KINASE SLN1"/>
    <property type="match status" value="1"/>
</dbReference>
<keyword evidence="10" id="KW-0547">Nucleotide-binding</keyword>
<accession>A0AAD0I8H7</accession>
<dbReference type="SUPFAM" id="SSF55874">
    <property type="entry name" value="ATPase domain of HSP90 chaperone/DNA topoisomerase II/histidine kinase"/>
    <property type="match status" value="1"/>
</dbReference>